<dbReference type="Proteomes" id="UP001501079">
    <property type="component" value="Unassembled WGS sequence"/>
</dbReference>
<organism evidence="3 4">
    <name type="scientific">Gryllotalpicola koreensis</name>
    <dbReference type="NCBI Taxonomy" id="993086"/>
    <lineage>
        <taxon>Bacteria</taxon>
        <taxon>Bacillati</taxon>
        <taxon>Actinomycetota</taxon>
        <taxon>Actinomycetes</taxon>
        <taxon>Micrococcales</taxon>
        <taxon>Microbacteriaceae</taxon>
        <taxon>Gryllotalpicola</taxon>
    </lineage>
</organism>
<evidence type="ECO:0000256" key="1">
    <source>
        <dbReference type="SAM" id="MobiDB-lite"/>
    </source>
</evidence>
<keyword evidence="2" id="KW-0472">Membrane</keyword>
<evidence type="ECO:0000313" key="3">
    <source>
        <dbReference type="EMBL" id="GAA4170815.1"/>
    </source>
</evidence>
<reference evidence="4" key="1">
    <citation type="journal article" date="2019" name="Int. J. Syst. Evol. Microbiol.">
        <title>The Global Catalogue of Microorganisms (GCM) 10K type strain sequencing project: providing services to taxonomists for standard genome sequencing and annotation.</title>
        <authorList>
            <consortium name="The Broad Institute Genomics Platform"/>
            <consortium name="The Broad Institute Genome Sequencing Center for Infectious Disease"/>
            <person name="Wu L."/>
            <person name="Ma J."/>
        </authorList>
    </citation>
    <scope>NUCLEOTIDE SEQUENCE [LARGE SCALE GENOMIC DNA]</scope>
    <source>
        <strain evidence="4">JCM 17591</strain>
    </source>
</reference>
<feature type="transmembrane region" description="Helical" evidence="2">
    <location>
        <begin position="34"/>
        <end position="52"/>
    </location>
</feature>
<comment type="caution">
    <text evidence="3">The sequence shown here is derived from an EMBL/GenBank/DDBJ whole genome shotgun (WGS) entry which is preliminary data.</text>
</comment>
<accession>A0ABP7ZUJ3</accession>
<gene>
    <name evidence="3" type="ORF">GCM10022287_09320</name>
</gene>
<proteinExistence type="predicted"/>
<evidence type="ECO:0000313" key="4">
    <source>
        <dbReference type="Proteomes" id="UP001501079"/>
    </source>
</evidence>
<dbReference type="EMBL" id="BAABBW010000001">
    <property type="protein sequence ID" value="GAA4170815.1"/>
    <property type="molecule type" value="Genomic_DNA"/>
</dbReference>
<evidence type="ECO:0000256" key="2">
    <source>
        <dbReference type="SAM" id="Phobius"/>
    </source>
</evidence>
<dbReference type="RefSeq" id="WP_344752109.1">
    <property type="nucleotide sequence ID" value="NZ_BAABBW010000001.1"/>
</dbReference>
<keyword evidence="2" id="KW-0812">Transmembrane</keyword>
<feature type="transmembrane region" description="Helical" evidence="2">
    <location>
        <begin position="58"/>
        <end position="80"/>
    </location>
</feature>
<keyword evidence="4" id="KW-1185">Reference proteome</keyword>
<feature type="region of interest" description="Disordered" evidence="1">
    <location>
        <begin position="1"/>
        <end position="21"/>
    </location>
</feature>
<name>A0ABP7ZUJ3_9MICO</name>
<keyword evidence="2" id="KW-1133">Transmembrane helix</keyword>
<protein>
    <submittedName>
        <fullName evidence="3">Uncharacterized protein</fullName>
    </submittedName>
</protein>
<sequence length="83" mass="8229">MTNTAPATDPGSAAALPQPTAEPITLKRASRTRIYLIAAPVGTTLLTLAAQRDLTDPHAWLAAAAAGVGTLVAATAAAHISGS</sequence>